<dbReference type="InParanoid" id="B9S306"/>
<feature type="region of interest" description="Disordered" evidence="1">
    <location>
        <begin position="126"/>
        <end position="198"/>
    </location>
</feature>
<reference evidence="3" key="1">
    <citation type="journal article" date="2010" name="Nat. Biotechnol.">
        <title>Draft genome sequence of the oilseed species Ricinus communis.</title>
        <authorList>
            <person name="Chan A.P."/>
            <person name="Crabtree J."/>
            <person name="Zhao Q."/>
            <person name="Lorenzi H."/>
            <person name="Orvis J."/>
            <person name="Puiu D."/>
            <person name="Melake-Berhan A."/>
            <person name="Jones K.M."/>
            <person name="Redman J."/>
            <person name="Chen G."/>
            <person name="Cahoon E.B."/>
            <person name="Gedil M."/>
            <person name="Stanke M."/>
            <person name="Haas B.J."/>
            <person name="Wortman J.R."/>
            <person name="Fraser-Liggett C.M."/>
            <person name="Ravel J."/>
            <person name="Rabinowicz P.D."/>
        </authorList>
    </citation>
    <scope>NUCLEOTIDE SEQUENCE [LARGE SCALE GENOMIC DNA]</scope>
    <source>
        <strain evidence="3">cv. Hale</strain>
    </source>
</reference>
<name>B9S306_RICCO</name>
<dbReference type="EMBL" id="EQ973855">
    <property type="protein sequence ID" value="EEF41991.1"/>
    <property type="molecule type" value="Genomic_DNA"/>
</dbReference>
<gene>
    <name evidence="2" type="ORF">RCOM_1192800</name>
</gene>
<evidence type="ECO:0000256" key="1">
    <source>
        <dbReference type="SAM" id="MobiDB-lite"/>
    </source>
</evidence>
<sequence>MAAAASQGFSIREYTEKMRVVDVEKCWPFSGGGGDKEQVEATLLPPITVTKFRWWSHELNKINQQKEQGQGLEEDHCLIGVSRNEAKEKEEGEDELEIVCPVCGNFATESMEVFNAHVNTCLAHAQREEKKAKTPSKSKSKSKSPKKRSILEIFAVSPQVEKVDDADEESDDDDGKDDYFNGQEQEEDEKKMMKKKKTKIKKTKKIKNVVIGTKLTMDRKKNKWNKKKKKMKKMKNNKGSIAFKMKWWLTVVTNSTVAL</sequence>
<keyword evidence="3" id="KW-1185">Reference proteome</keyword>
<dbReference type="AlphaFoldDB" id="B9S306"/>
<dbReference type="PANTHER" id="PTHR36892:SF1">
    <property type="entry name" value="OS05G0518200 PROTEIN"/>
    <property type="match status" value="1"/>
</dbReference>
<dbReference type="PANTHER" id="PTHR36892">
    <property type="entry name" value="OS01G0201800 PROTEIN"/>
    <property type="match status" value="1"/>
</dbReference>
<protein>
    <recommendedName>
        <fullName evidence="4">UBZ4-type domain-containing protein</fullName>
    </recommendedName>
</protein>
<accession>B9S306</accession>
<organism evidence="2 3">
    <name type="scientific">Ricinus communis</name>
    <name type="common">Castor bean</name>
    <dbReference type="NCBI Taxonomy" id="3988"/>
    <lineage>
        <taxon>Eukaryota</taxon>
        <taxon>Viridiplantae</taxon>
        <taxon>Streptophyta</taxon>
        <taxon>Embryophyta</taxon>
        <taxon>Tracheophyta</taxon>
        <taxon>Spermatophyta</taxon>
        <taxon>Magnoliopsida</taxon>
        <taxon>eudicotyledons</taxon>
        <taxon>Gunneridae</taxon>
        <taxon>Pentapetalae</taxon>
        <taxon>rosids</taxon>
        <taxon>fabids</taxon>
        <taxon>Malpighiales</taxon>
        <taxon>Euphorbiaceae</taxon>
        <taxon>Acalyphoideae</taxon>
        <taxon>Acalypheae</taxon>
        <taxon>Ricinus</taxon>
    </lineage>
</organism>
<dbReference type="Proteomes" id="UP000008311">
    <property type="component" value="Unassembled WGS sequence"/>
</dbReference>
<feature type="compositionally biased region" description="Acidic residues" evidence="1">
    <location>
        <begin position="164"/>
        <end position="176"/>
    </location>
</feature>
<feature type="compositionally biased region" description="Basic residues" evidence="1">
    <location>
        <begin position="133"/>
        <end position="148"/>
    </location>
</feature>
<evidence type="ECO:0000313" key="2">
    <source>
        <dbReference type="EMBL" id="EEF41991.1"/>
    </source>
</evidence>
<evidence type="ECO:0008006" key="4">
    <source>
        <dbReference type="Google" id="ProtNLM"/>
    </source>
</evidence>
<evidence type="ECO:0000313" key="3">
    <source>
        <dbReference type="Proteomes" id="UP000008311"/>
    </source>
</evidence>
<dbReference type="STRING" id="3988.B9S306"/>
<dbReference type="eggNOG" id="ENOG502QU5G">
    <property type="taxonomic scope" value="Eukaryota"/>
</dbReference>
<proteinExistence type="predicted"/>